<dbReference type="GO" id="GO:0016740">
    <property type="term" value="F:transferase activity"/>
    <property type="evidence" value="ECO:0007669"/>
    <property type="project" value="UniProtKB-KW"/>
</dbReference>
<protein>
    <submittedName>
        <fullName evidence="2">Polysaccharide pyruvyl transferase family protein</fullName>
    </submittedName>
</protein>
<evidence type="ECO:0000259" key="1">
    <source>
        <dbReference type="Pfam" id="PF04230"/>
    </source>
</evidence>
<gene>
    <name evidence="2" type="ORF">F7D62_02310</name>
</gene>
<dbReference type="Proteomes" id="UP000390763">
    <property type="component" value="Unassembled WGS sequence"/>
</dbReference>
<reference evidence="3" key="1">
    <citation type="submission" date="2019-09" db="EMBL/GenBank/DDBJ databases">
        <title>Distinct polysaccharide growth profiles of human intestinal Prevotella copri isolates.</title>
        <authorList>
            <person name="Fehlner-Peach H."/>
            <person name="Magnabosco C."/>
            <person name="Raghavan V."/>
            <person name="Scher J.U."/>
            <person name="Tett A."/>
            <person name="Cox L.M."/>
            <person name="Gottsegen C."/>
            <person name="Watters A."/>
            <person name="Wiltshire- Gordon J.D."/>
            <person name="Segata N."/>
            <person name="Bonneau R."/>
            <person name="Littman D.R."/>
        </authorList>
    </citation>
    <scope>NUCLEOTIDE SEQUENCE [LARGE SCALE GENOMIC DNA]</scope>
    <source>
        <strain evidence="3">iAK279</strain>
    </source>
</reference>
<name>A0A5P0WHV1_9BACT</name>
<dbReference type="AlphaFoldDB" id="A0A5P0WHV1"/>
<comment type="caution">
    <text evidence="2">The sequence shown here is derived from an EMBL/GenBank/DDBJ whole genome shotgun (WGS) entry which is preliminary data.</text>
</comment>
<organism evidence="2 3">
    <name type="scientific">Segatella copri</name>
    <dbReference type="NCBI Taxonomy" id="165179"/>
    <lineage>
        <taxon>Bacteria</taxon>
        <taxon>Pseudomonadati</taxon>
        <taxon>Bacteroidota</taxon>
        <taxon>Bacteroidia</taxon>
        <taxon>Bacteroidales</taxon>
        <taxon>Prevotellaceae</taxon>
        <taxon>Segatella</taxon>
    </lineage>
</organism>
<evidence type="ECO:0000313" key="2">
    <source>
        <dbReference type="EMBL" id="MQO02959.1"/>
    </source>
</evidence>
<dbReference type="Pfam" id="PF04230">
    <property type="entry name" value="PS_pyruv_trans"/>
    <property type="match status" value="1"/>
</dbReference>
<dbReference type="InterPro" id="IPR007345">
    <property type="entry name" value="Polysacch_pyruvyl_Trfase"/>
</dbReference>
<dbReference type="EMBL" id="VZBT01000017">
    <property type="protein sequence ID" value="MQO02959.1"/>
    <property type="molecule type" value="Genomic_DNA"/>
</dbReference>
<evidence type="ECO:0000313" key="3">
    <source>
        <dbReference type="Proteomes" id="UP000390763"/>
    </source>
</evidence>
<sequence length="377" mass="43587">MRIGILTLPLHTNYGGILQAYALQTVLEKMGHEVVVFDTPNKTLLPPLWKMPLSFGKRTLKKILGRTDRIFVEHYQNKIRPVIAKNILPFIDGKIHRKVIKNFHQLSQADYDAIIVGSDQVWRAVYFHMWLGQDVENGYLLFAKDWKIKRISYAASFGTSVWEYTDEQTQICKLLLKKFDAVSVRESNGVELCKKHFDIDAIQVLDPTMLISNEEYCNIFREANTPKSKGTLLNYVLDENEEICNLIKELSIKMKLLPFALNNLFENDDTKPLEMRIKSSVETWLRGFYDAEFVITDSFHACVFSILFKKQFVVIGNRKRGMARFESLLNMFGLEDRLVSADVNVIDLPIINYDLVYDKLNVLKKNSLSFLERALNG</sequence>
<accession>A0A5P0WHV1</accession>
<feature type="domain" description="Polysaccharide pyruvyl transferase" evidence="1">
    <location>
        <begin position="13"/>
        <end position="317"/>
    </location>
</feature>
<dbReference type="RefSeq" id="WP_153073598.1">
    <property type="nucleotide sequence ID" value="NZ_VZAE01000038.1"/>
</dbReference>
<keyword evidence="2" id="KW-0808">Transferase</keyword>
<proteinExistence type="predicted"/>